<reference evidence="2" key="1">
    <citation type="submission" date="2022-08" db="UniProtKB">
        <authorList>
            <consortium name="EnsemblMetazoa"/>
        </authorList>
    </citation>
    <scope>IDENTIFICATION</scope>
    <source>
        <strain evidence="2">05x7-T-G4-1.051#20</strain>
    </source>
</reference>
<protein>
    <recommendedName>
        <fullName evidence="1">Transposase Helix-turn-helix domain-containing protein</fullName>
    </recommendedName>
</protein>
<dbReference type="AlphaFoldDB" id="A0A8W8JI76"/>
<dbReference type="Pfam" id="PF13613">
    <property type="entry name" value="HTH_Tnp_4"/>
    <property type="match status" value="1"/>
</dbReference>
<sequence>MIYWRGTSMTPTQMTRPRRLMSLEPIDQFLATQMRLKVGLFVEDIAERIRVSVGTYSQYFTTWVCFLYQELRPLNPFPSSDIS</sequence>
<proteinExistence type="predicted"/>
<dbReference type="PANTHER" id="PTHR23080">
    <property type="entry name" value="THAP DOMAIN PROTEIN"/>
    <property type="match status" value="1"/>
</dbReference>
<evidence type="ECO:0000313" key="3">
    <source>
        <dbReference type="Proteomes" id="UP000005408"/>
    </source>
</evidence>
<name>A0A8W8JI76_MAGGI</name>
<evidence type="ECO:0000313" key="2">
    <source>
        <dbReference type="EnsemblMetazoa" id="G19294.1:cds"/>
    </source>
</evidence>
<accession>A0A8W8JI76</accession>
<organism evidence="2 3">
    <name type="scientific">Magallana gigas</name>
    <name type="common">Pacific oyster</name>
    <name type="synonym">Crassostrea gigas</name>
    <dbReference type="NCBI Taxonomy" id="29159"/>
    <lineage>
        <taxon>Eukaryota</taxon>
        <taxon>Metazoa</taxon>
        <taxon>Spiralia</taxon>
        <taxon>Lophotrochozoa</taxon>
        <taxon>Mollusca</taxon>
        <taxon>Bivalvia</taxon>
        <taxon>Autobranchia</taxon>
        <taxon>Pteriomorphia</taxon>
        <taxon>Ostreida</taxon>
        <taxon>Ostreoidea</taxon>
        <taxon>Ostreidae</taxon>
        <taxon>Magallana</taxon>
    </lineage>
</organism>
<dbReference type="EnsemblMetazoa" id="G19294.1">
    <property type="protein sequence ID" value="G19294.1:cds"/>
    <property type="gene ID" value="G19294"/>
</dbReference>
<feature type="domain" description="Transposase Helix-turn-helix" evidence="1">
    <location>
        <begin position="22"/>
        <end position="73"/>
    </location>
</feature>
<dbReference type="InterPro" id="IPR027805">
    <property type="entry name" value="Transposase_HTH_dom"/>
</dbReference>
<evidence type="ECO:0000259" key="1">
    <source>
        <dbReference type="Pfam" id="PF13613"/>
    </source>
</evidence>
<dbReference type="Proteomes" id="UP000005408">
    <property type="component" value="Unassembled WGS sequence"/>
</dbReference>
<keyword evidence="3" id="KW-1185">Reference proteome</keyword>